<dbReference type="Proteomes" id="UP000005744">
    <property type="component" value="Unassembled WGS sequence"/>
</dbReference>
<dbReference type="Pfam" id="PF00440">
    <property type="entry name" value="TetR_N"/>
    <property type="match status" value="1"/>
</dbReference>
<evidence type="ECO:0000313" key="6">
    <source>
        <dbReference type="EMBL" id="EIJ41693.1"/>
    </source>
</evidence>
<dbReference type="OrthoDB" id="4541465at2"/>
<dbReference type="InterPro" id="IPR023772">
    <property type="entry name" value="DNA-bd_HTH_TetR-type_CS"/>
</dbReference>
<evidence type="ECO:0000256" key="3">
    <source>
        <dbReference type="ARBA" id="ARBA00023163"/>
    </source>
</evidence>
<accession>I3CDK0</accession>
<evidence type="ECO:0000259" key="5">
    <source>
        <dbReference type="PROSITE" id="PS50977"/>
    </source>
</evidence>
<evidence type="ECO:0000256" key="2">
    <source>
        <dbReference type="ARBA" id="ARBA00023125"/>
    </source>
</evidence>
<dbReference type="HOGENOM" id="CLU_069356_28_1_6"/>
<dbReference type="EMBL" id="JH600070">
    <property type="protein sequence ID" value="EIJ41693.1"/>
    <property type="molecule type" value="Genomic_DNA"/>
</dbReference>
<gene>
    <name evidence="6" type="ORF">BegalDRAFT_0782</name>
</gene>
<dbReference type="Pfam" id="PF16925">
    <property type="entry name" value="TetR_C_13"/>
    <property type="match status" value="1"/>
</dbReference>
<keyword evidence="1" id="KW-0805">Transcription regulation</keyword>
<dbReference type="STRING" id="395493.BegalDRAFT_0782"/>
<dbReference type="SUPFAM" id="SSF48498">
    <property type="entry name" value="Tetracyclin repressor-like, C-terminal domain"/>
    <property type="match status" value="1"/>
</dbReference>
<feature type="DNA-binding region" description="H-T-H motif" evidence="4">
    <location>
        <begin position="30"/>
        <end position="49"/>
    </location>
</feature>
<dbReference type="PANTHER" id="PTHR47506:SF6">
    <property type="entry name" value="HTH-TYPE TRANSCRIPTIONAL REPRESSOR NEMR"/>
    <property type="match status" value="1"/>
</dbReference>
<evidence type="ECO:0000256" key="4">
    <source>
        <dbReference type="PROSITE-ProRule" id="PRU00335"/>
    </source>
</evidence>
<dbReference type="InterPro" id="IPR001647">
    <property type="entry name" value="HTH_TetR"/>
</dbReference>
<dbReference type="RefSeq" id="WP_002683845.1">
    <property type="nucleotide sequence ID" value="NZ_JH600070.1"/>
</dbReference>
<dbReference type="PANTHER" id="PTHR47506">
    <property type="entry name" value="TRANSCRIPTIONAL REGULATORY PROTEIN"/>
    <property type="match status" value="1"/>
</dbReference>
<dbReference type="SUPFAM" id="SSF46689">
    <property type="entry name" value="Homeodomain-like"/>
    <property type="match status" value="1"/>
</dbReference>
<dbReference type="eggNOG" id="COG1309">
    <property type="taxonomic scope" value="Bacteria"/>
</dbReference>
<keyword evidence="2 4" id="KW-0238">DNA-binding</keyword>
<reference evidence="6 7" key="1">
    <citation type="submission" date="2011-11" db="EMBL/GenBank/DDBJ databases">
        <title>Improved High-Quality Draft sequence of Beggiatoa alba B18lD.</title>
        <authorList>
            <consortium name="US DOE Joint Genome Institute"/>
            <person name="Lucas S."/>
            <person name="Han J."/>
            <person name="Lapidus A."/>
            <person name="Cheng J.-F."/>
            <person name="Goodwin L."/>
            <person name="Pitluck S."/>
            <person name="Peters L."/>
            <person name="Mikhailova N."/>
            <person name="Held B."/>
            <person name="Detter J.C."/>
            <person name="Han C."/>
            <person name="Tapia R."/>
            <person name="Land M."/>
            <person name="Hauser L."/>
            <person name="Kyrpides N."/>
            <person name="Ivanova N."/>
            <person name="Pagani I."/>
            <person name="Samuel K."/>
            <person name="Teske A."/>
            <person name="Mueller J."/>
            <person name="Woyke T."/>
        </authorList>
    </citation>
    <scope>NUCLEOTIDE SEQUENCE [LARGE SCALE GENOMIC DNA]</scope>
    <source>
        <strain evidence="6 7">B18LD</strain>
    </source>
</reference>
<keyword evidence="7" id="KW-1185">Reference proteome</keyword>
<sequence length="223" mass="24979">MKTKQPDITRTKILTAAFKEIHRCGFQAASINNILADTGLTKGALYHHFPNKHALGLAVLDEVIRVQLENDICAPLENSNNPIDTLLQVLQQLIGKFDEEQTKLGCPFNNLMQEMSPLDETFRTHLTSTLTRLQRTIASSLQQAKQRGQLKADINPESVALFVVATYTGSIGIAKSLQSVKTFQTAMQQLMEYVRSLKLVVSQTEKYGQLFNYSSRVSAPYYL</sequence>
<evidence type="ECO:0000256" key="1">
    <source>
        <dbReference type="ARBA" id="ARBA00023015"/>
    </source>
</evidence>
<proteinExistence type="predicted"/>
<evidence type="ECO:0000313" key="7">
    <source>
        <dbReference type="Proteomes" id="UP000005744"/>
    </source>
</evidence>
<dbReference type="InterPro" id="IPR036271">
    <property type="entry name" value="Tet_transcr_reg_TetR-rel_C_sf"/>
</dbReference>
<feature type="domain" description="HTH tetR-type" evidence="5">
    <location>
        <begin position="7"/>
        <end position="67"/>
    </location>
</feature>
<dbReference type="InterPro" id="IPR009057">
    <property type="entry name" value="Homeodomain-like_sf"/>
</dbReference>
<organism evidence="6 7">
    <name type="scientific">Beggiatoa alba B18LD</name>
    <dbReference type="NCBI Taxonomy" id="395493"/>
    <lineage>
        <taxon>Bacteria</taxon>
        <taxon>Pseudomonadati</taxon>
        <taxon>Pseudomonadota</taxon>
        <taxon>Gammaproteobacteria</taxon>
        <taxon>Thiotrichales</taxon>
        <taxon>Thiotrichaceae</taxon>
        <taxon>Beggiatoa</taxon>
    </lineage>
</organism>
<name>I3CDK0_9GAMM</name>
<dbReference type="Gene3D" id="1.10.357.10">
    <property type="entry name" value="Tetracycline Repressor, domain 2"/>
    <property type="match status" value="1"/>
</dbReference>
<dbReference type="AlphaFoldDB" id="I3CDK0"/>
<dbReference type="InterPro" id="IPR011075">
    <property type="entry name" value="TetR_C"/>
</dbReference>
<dbReference type="PROSITE" id="PS50977">
    <property type="entry name" value="HTH_TETR_2"/>
    <property type="match status" value="1"/>
</dbReference>
<dbReference type="GO" id="GO:0003677">
    <property type="term" value="F:DNA binding"/>
    <property type="evidence" value="ECO:0007669"/>
    <property type="project" value="UniProtKB-UniRule"/>
</dbReference>
<protein>
    <submittedName>
        <fullName evidence="6">Transcriptional regulator</fullName>
    </submittedName>
</protein>
<dbReference type="PRINTS" id="PR00455">
    <property type="entry name" value="HTHTETR"/>
</dbReference>
<keyword evidence="3" id="KW-0804">Transcription</keyword>
<dbReference type="PROSITE" id="PS01081">
    <property type="entry name" value="HTH_TETR_1"/>
    <property type="match status" value="1"/>
</dbReference>